<keyword evidence="1" id="KW-0812">Transmembrane</keyword>
<feature type="transmembrane region" description="Helical" evidence="1">
    <location>
        <begin position="6"/>
        <end position="23"/>
    </location>
</feature>
<comment type="caution">
    <text evidence="3">The sequence shown here is derived from an EMBL/GenBank/DDBJ whole genome shotgun (WGS) entry which is preliminary data.</text>
</comment>
<dbReference type="Gene3D" id="1.20.58.1690">
    <property type="match status" value="1"/>
</dbReference>
<dbReference type="InterPro" id="IPR032774">
    <property type="entry name" value="WG_beta_rep"/>
</dbReference>
<keyword evidence="1" id="KW-1133">Transmembrane helix</keyword>
<dbReference type="Proteomes" id="UP000548326">
    <property type="component" value="Unassembled WGS sequence"/>
</dbReference>
<reference evidence="3 4" key="1">
    <citation type="submission" date="2020-08" db="EMBL/GenBank/DDBJ databases">
        <title>Genomic Encyclopedia of Type Strains, Phase IV (KMG-V): Genome sequencing to study the core and pangenomes of soil and plant-associated prokaryotes.</title>
        <authorList>
            <person name="Whitman W."/>
        </authorList>
    </citation>
    <scope>NUCLEOTIDE SEQUENCE [LARGE SCALE GENOMIC DNA]</scope>
    <source>
        <strain evidence="3 4">MP601</strain>
    </source>
</reference>
<dbReference type="RefSeq" id="WP_183588775.1">
    <property type="nucleotide sequence ID" value="NZ_JACHCA010000011.1"/>
</dbReference>
<feature type="domain" description="YARHG" evidence="2">
    <location>
        <begin position="543"/>
        <end position="625"/>
    </location>
</feature>
<protein>
    <recommendedName>
        <fullName evidence="2">YARHG domain-containing protein</fullName>
    </recommendedName>
</protein>
<accession>A0A841JN68</accession>
<dbReference type="InterPro" id="IPR038434">
    <property type="entry name" value="YARHG_sf"/>
</dbReference>
<evidence type="ECO:0000256" key="1">
    <source>
        <dbReference type="SAM" id="Phobius"/>
    </source>
</evidence>
<dbReference type="AlphaFoldDB" id="A0A841JN68"/>
<name>A0A841JN68_9SPHI</name>
<dbReference type="SMART" id="SM01324">
    <property type="entry name" value="YARHG"/>
    <property type="match status" value="1"/>
</dbReference>
<organism evidence="3 4">
    <name type="scientific">Mucilaginibacter lappiensis</name>
    <dbReference type="NCBI Taxonomy" id="354630"/>
    <lineage>
        <taxon>Bacteria</taxon>
        <taxon>Pseudomonadati</taxon>
        <taxon>Bacteroidota</taxon>
        <taxon>Sphingobacteriia</taxon>
        <taxon>Sphingobacteriales</taxon>
        <taxon>Sphingobacteriaceae</taxon>
        <taxon>Mucilaginibacter</taxon>
    </lineage>
</organism>
<dbReference type="Pfam" id="PF14903">
    <property type="entry name" value="WG_beta_rep"/>
    <property type="match status" value="2"/>
</dbReference>
<sequence>MKTKPIIIVAAAVVILVGGFLFIRSKYLSKPEKGEITQFLNAFNAQVQAGNIDSASLYFEADQKGRLVKTLLKVLTNKTNTGGKEKPIFKVSLNTEEAHVTFINPELATANVVANFTHDALKAETAAIIFTIHKTGNHQYKISQVNATDFVKGYVAFQNKVINKTIPEKDIYAPITLAAFKTAEQLKTKYDTVIWFEHIDGKTYYYVSKSPLEKRTYWGNDPKDDKIPTHQMGLVNPELKEIIPPQYDVIHNIGGTVDGLIEVEKGTKRGFFDLAGKVIVPVDYDQLYPLNDEENLALLKKQDDYFYLKKDLSISEKLVDFKIADLLPRIKAYGSSFNLSDKSSNGIMEFNSRETTTSIIIPPTYLSDWLIISRFLNFQNPLRKGVKSMNDGEGEGSLSMAVSFDGAKKPSDNWFESAFYSVVDDYLGGRSGLYTTKEMLFVDKKQNRILGFNVSAYMGTEEGGGKLSGLCNENTLRALNDSLFEFKTTSQFYQPLSDTSETLSEGPYYHYLQIKNGKLTALDNKRTFAFTKYVKMDDTYLQGCYVISNGNYEHPQNRTIDHLTPEILQYIKNEIYASYNYKFKNQKWKDAFKYKFFDGEEGKNESVDDSLTVIDKYNISFINSKLNAQKGNTLAAK</sequence>
<dbReference type="EMBL" id="JACHCA010000011">
    <property type="protein sequence ID" value="MBB6129785.1"/>
    <property type="molecule type" value="Genomic_DNA"/>
</dbReference>
<proteinExistence type="predicted"/>
<keyword evidence="1" id="KW-0472">Membrane</keyword>
<evidence type="ECO:0000313" key="3">
    <source>
        <dbReference type="EMBL" id="MBB6129785.1"/>
    </source>
</evidence>
<dbReference type="InterPro" id="IPR025582">
    <property type="entry name" value="YARHG_dom"/>
</dbReference>
<evidence type="ECO:0000313" key="4">
    <source>
        <dbReference type="Proteomes" id="UP000548326"/>
    </source>
</evidence>
<evidence type="ECO:0000259" key="2">
    <source>
        <dbReference type="SMART" id="SM01324"/>
    </source>
</evidence>
<gene>
    <name evidence="3" type="ORF">HDF22_003917</name>
</gene>